<feature type="transmembrane region" description="Helical" evidence="1">
    <location>
        <begin position="32"/>
        <end position="53"/>
    </location>
</feature>
<feature type="transmembrane region" description="Helical" evidence="1">
    <location>
        <begin position="130"/>
        <end position="148"/>
    </location>
</feature>
<dbReference type="EMBL" id="JAQNDL010000004">
    <property type="protein sequence ID" value="MDC0722633.1"/>
    <property type="molecule type" value="Genomic_DNA"/>
</dbReference>
<reference evidence="3 4" key="1">
    <citation type="submission" date="2022-11" db="EMBL/GenBank/DDBJ databases">
        <title>Minimal conservation of predation-associated metabolite biosynthetic gene clusters underscores biosynthetic potential of Myxococcota including descriptions for ten novel species: Archangium lansinium sp. nov., Myxococcus landrumus sp. nov., Nannocystis bai.</title>
        <authorList>
            <person name="Ahearne A."/>
            <person name="Stevens C."/>
            <person name="Dowd S."/>
        </authorList>
    </citation>
    <scope>NUCLEOTIDE SEQUENCE [LARGE SCALE GENOMIC DNA]</scope>
    <source>
        <strain evidence="3 4">BB15-2</strain>
    </source>
</reference>
<evidence type="ECO:0000256" key="1">
    <source>
        <dbReference type="SAM" id="Phobius"/>
    </source>
</evidence>
<dbReference type="RefSeq" id="WP_272091174.1">
    <property type="nucleotide sequence ID" value="NZ_JAQNDL010000004.1"/>
</dbReference>
<organism evidence="3 4">
    <name type="scientific">Nannocystis bainbridge</name>
    <dbReference type="NCBI Taxonomy" id="2995303"/>
    <lineage>
        <taxon>Bacteria</taxon>
        <taxon>Pseudomonadati</taxon>
        <taxon>Myxococcota</taxon>
        <taxon>Polyangia</taxon>
        <taxon>Nannocystales</taxon>
        <taxon>Nannocystaceae</taxon>
        <taxon>Nannocystis</taxon>
    </lineage>
</organism>
<gene>
    <name evidence="3" type="ORF">POL25_37440</name>
</gene>
<keyword evidence="4" id="KW-1185">Reference proteome</keyword>
<evidence type="ECO:0000313" key="3">
    <source>
        <dbReference type="EMBL" id="MDC0722633.1"/>
    </source>
</evidence>
<evidence type="ECO:0000313" key="4">
    <source>
        <dbReference type="Proteomes" id="UP001221686"/>
    </source>
</evidence>
<keyword evidence="1" id="KW-0472">Membrane</keyword>
<keyword evidence="1" id="KW-1133">Transmembrane helix</keyword>
<name>A0ABT5E9V3_9BACT</name>
<feature type="signal peptide" evidence="2">
    <location>
        <begin position="1"/>
        <end position="22"/>
    </location>
</feature>
<feature type="transmembrane region" description="Helical" evidence="1">
    <location>
        <begin position="181"/>
        <end position="203"/>
    </location>
</feature>
<sequence>MSPALALLVSLTLVRSPAPAPARELPPALPLSGLGLLVSAGVAGGLGLTAHVWRIAILRRGCGEQHVFPELNITVTNCIDESLRYLGFSAVAPVFNFAALGLAAGGGTVRGRFAAWNRARHDRRQRIGPAYMGGGAGLLALGLAMYVGSRVALWRDAFGAETCRQNGTLTMDCVRDRWSTWLVLTAAGQSLAIAGAGLLAYGVSYSRGSRLSRLGELRLHPGVTPRFIGLTLTGQF</sequence>
<comment type="caution">
    <text evidence="3">The sequence shown here is derived from an EMBL/GenBank/DDBJ whole genome shotgun (WGS) entry which is preliminary data.</text>
</comment>
<protein>
    <submittedName>
        <fullName evidence="3">Uncharacterized protein</fullName>
    </submittedName>
</protein>
<proteinExistence type="predicted"/>
<accession>A0ABT5E9V3</accession>
<evidence type="ECO:0000256" key="2">
    <source>
        <dbReference type="SAM" id="SignalP"/>
    </source>
</evidence>
<keyword evidence="2" id="KW-0732">Signal</keyword>
<keyword evidence="1" id="KW-0812">Transmembrane</keyword>
<dbReference type="Proteomes" id="UP001221686">
    <property type="component" value="Unassembled WGS sequence"/>
</dbReference>
<feature type="chain" id="PRO_5046075800" evidence="2">
    <location>
        <begin position="23"/>
        <end position="236"/>
    </location>
</feature>